<dbReference type="OrthoDB" id="2593559at2759"/>
<feature type="domain" description="DUF7330" evidence="2">
    <location>
        <begin position="310"/>
        <end position="390"/>
    </location>
</feature>
<feature type="region of interest" description="Disordered" evidence="1">
    <location>
        <begin position="166"/>
        <end position="225"/>
    </location>
</feature>
<feature type="region of interest" description="Disordered" evidence="1">
    <location>
        <begin position="433"/>
        <end position="509"/>
    </location>
</feature>
<dbReference type="InterPro" id="IPR055754">
    <property type="entry name" value="DUF7330"/>
</dbReference>
<feature type="compositionally biased region" description="Polar residues" evidence="1">
    <location>
        <begin position="1"/>
        <end position="18"/>
    </location>
</feature>
<gene>
    <name evidence="3" type="ORF">M231_02512</name>
</gene>
<feature type="compositionally biased region" description="Polar residues" evidence="1">
    <location>
        <begin position="477"/>
        <end position="490"/>
    </location>
</feature>
<feature type="compositionally biased region" description="Pro residues" evidence="1">
    <location>
        <begin position="131"/>
        <end position="149"/>
    </location>
</feature>
<keyword evidence="4" id="KW-1185">Reference proteome</keyword>
<feature type="compositionally biased region" description="Pro residues" evidence="1">
    <location>
        <begin position="169"/>
        <end position="178"/>
    </location>
</feature>
<feature type="region of interest" description="Disordered" evidence="1">
    <location>
        <begin position="54"/>
        <end position="92"/>
    </location>
</feature>
<dbReference type="EMBL" id="SDIL01000021">
    <property type="protein sequence ID" value="RXK40238.1"/>
    <property type="molecule type" value="Genomic_DNA"/>
</dbReference>
<dbReference type="Pfam" id="PF24016">
    <property type="entry name" value="DUF7330"/>
    <property type="match status" value="1"/>
</dbReference>
<sequence>MALSSTHQLSHSLPNRSPSARPIPIPLSEYQPIPFDRHVSQALYRQSLLVPESSSSSRYSGASLPPSHQIETSSHSSTLSQRIDSGDAVGSYRPLRNSAYLAKESGDEVHPPSDEMDIVERGRKGKGRALPPVPHNVPVPDPPMPDYKPQIPPTLTAPSASFAYASLSLPPPNLPPRPQRSKSLPRHYTPTYPYPQTKLNLSMSLPSSQTSQPPPLASGSSVTHRGVSAEKTVSLLAKGKTPIWSTHYFDPLLHDPLFHIPHQVTNVANIALTSLASGPKTKFNQTIGAPIDGLAKMAKDWVVPPDGVFETENGAMELGLGVIDSGVKGWGKEKGRKKARVQVNTKSGGIKVDLMTIDLNRQIDLRVESKSGDVLIFLPETFFGPVHITSPSPPILLDILQPQCAPLANPYSSFYTTQVVPLVLPPLPSPSPLTPGPNLSNSLSPNSISVKAPPPLTHTQSTTTVSLQPPPRIDSSVLGTSSSIHSQGDSNPILLRPPPRRPKNTSFEHKAARNIERYVPSTLRENSDILDQVVGGYGAHGREEQSKIVVKTQGRVVLGYRDSKDERQVEELGLKVGVEREINKKKKRWWG</sequence>
<feature type="compositionally biased region" description="Low complexity" evidence="1">
    <location>
        <begin position="436"/>
        <end position="447"/>
    </location>
</feature>
<evidence type="ECO:0000313" key="4">
    <source>
        <dbReference type="Proteomes" id="UP000289152"/>
    </source>
</evidence>
<organism evidence="3 4">
    <name type="scientific">Tremella mesenterica</name>
    <name type="common">Jelly fungus</name>
    <dbReference type="NCBI Taxonomy" id="5217"/>
    <lineage>
        <taxon>Eukaryota</taxon>
        <taxon>Fungi</taxon>
        <taxon>Dikarya</taxon>
        <taxon>Basidiomycota</taxon>
        <taxon>Agaricomycotina</taxon>
        <taxon>Tremellomycetes</taxon>
        <taxon>Tremellales</taxon>
        <taxon>Tremellaceae</taxon>
        <taxon>Tremella</taxon>
    </lineage>
</organism>
<feature type="compositionally biased region" description="Low complexity" evidence="1">
    <location>
        <begin position="54"/>
        <end position="67"/>
    </location>
</feature>
<dbReference type="AlphaFoldDB" id="A0A4Q1BQM4"/>
<comment type="caution">
    <text evidence="3">The sequence shown here is derived from an EMBL/GenBank/DDBJ whole genome shotgun (WGS) entry which is preliminary data.</text>
</comment>
<protein>
    <recommendedName>
        <fullName evidence="2">DUF7330 domain-containing protein</fullName>
    </recommendedName>
</protein>
<proteinExistence type="predicted"/>
<feature type="compositionally biased region" description="Polar residues" evidence="1">
    <location>
        <begin position="457"/>
        <end position="467"/>
    </location>
</feature>
<dbReference type="VEuPathDB" id="FungiDB:TREMEDRAFT_33885"/>
<evidence type="ECO:0000259" key="2">
    <source>
        <dbReference type="Pfam" id="PF24016"/>
    </source>
</evidence>
<reference evidence="3 4" key="1">
    <citation type="submission" date="2016-06" db="EMBL/GenBank/DDBJ databases">
        <title>Evolution of pathogenesis and genome organization in the Tremellales.</title>
        <authorList>
            <person name="Cuomo C."/>
            <person name="Litvintseva A."/>
            <person name="Heitman J."/>
            <person name="Chen Y."/>
            <person name="Sun S."/>
            <person name="Springer D."/>
            <person name="Dromer F."/>
            <person name="Young S."/>
            <person name="Zeng Q."/>
            <person name="Chapman S."/>
            <person name="Gujja S."/>
            <person name="Saif S."/>
            <person name="Birren B."/>
        </authorList>
    </citation>
    <scope>NUCLEOTIDE SEQUENCE [LARGE SCALE GENOMIC DNA]</scope>
    <source>
        <strain evidence="3 4">ATCC 28783</strain>
    </source>
</reference>
<dbReference type="Proteomes" id="UP000289152">
    <property type="component" value="Unassembled WGS sequence"/>
</dbReference>
<name>A0A4Q1BQM4_TREME</name>
<evidence type="ECO:0000256" key="1">
    <source>
        <dbReference type="SAM" id="MobiDB-lite"/>
    </source>
</evidence>
<dbReference type="InParanoid" id="A0A4Q1BQM4"/>
<feature type="region of interest" description="Disordered" evidence="1">
    <location>
        <begin position="1"/>
        <end position="27"/>
    </location>
</feature>
<feature type="region of interest" description="Disordered" evidence="1">
    <location>
        <begin position="124"/>
        <end position="149"/>
    </location>
</feature>
<feature type="compositionally biased region" description="Low complexity" evidence="1">
    <location>
        <begin position="201"/>
        <end position="211"/>
    </location>
</feature>
<accession>A0A4Q1BQM4</accession>
<evidence type="ECO:0000313" key="3">
    <source>
        <dbReference type="EMBL" id="RXK40238.1"/>
    </source>
</evidence>
<feature type="compositionally biased region" description="Polar residues" evidence="1">
    <location>
        <begin position="69"/>
        <end position="83"/>
    </location>
</feature>